<sequence length="192" mass="20752">MSASATSADLQNQLTPGMFNIVEASVNIDKRDLLISCYGTPDHYEASSETFRRKERFDGVGFRCPGNAQREDPGLEVRAGCQMSGGEFNPCGIRPILLLSSSFGRRVSVLDSYYCSSLRQRSHVLEGVEARNEEIGGELDDLGEQDGDLISALEKQVEKNSSGQAAGAEIRGSQAEGRAETDGCLSAYGIFE</sequence>
<dbReference type="AlphaFoldDB" id="A0A7J6P1Q8"/>
<dbReference type="Proteomes" id="UP000541610">
    <property type="component" value="Unassembled WGS sequence"/>
</dbReference>
<comment type="caution">
    <text evidence="2">The sequence shown here is derived from an EMBL/GenBank/DDBJ whole genome shotgun (WGS) entry which is preliminary data.</text>
</comment>
<evidence type="ECO:0000313" key="3">
    <source>
        <dbReference type="Proteomes" id="UP000541610"/>
    </source>
</evidence>
<dbReference type="EMBL" id="JABANP010000108">
    <property type="protein sequence ID" value="KAF4690052.1"/>
    <property type="molecule type" value="Genomic_DNA"/>
</dbReference>
<reference evidence="2 3" key="1">
    <citation type="submission" date="2020-04" db="EMBL/GenBank/DDBJ databases">
        <title>Perkinsus olseni comparative genomics.</title>
        <authorList>
            <person name="Bogema D.R."/>
        </authorList>
    </citation>
    <scope>NUCLEOTIDE SEQUENCE [LARGE SCALE GENOMIC DNA]</scope>
    <source>
        <strain evidence="2">00978-12</strain>
    </source>
</reference>
<feature type="region of interest" description="Disordered" evidence="1">
    <location>
        <begin position="158"/>
        <end position="179"/>
    </location>
</feature>
<name>A0A7J6P1Q8_PEROL</name>
<accession>A0A7J6P1Q8</accession>
<evidence type="ECO:0000256" key="1">
    <source>
        <dbReference type="SAM" id="MobiDB-lite"/>
    </source>
</evidence>
<protein>
    <submittedName>
        <fullName evidence="2">Uncharacterized protein</fullName>
    </submittedName>
</protein>
<gene>
    <name evidence="2" type="ORF">FOZ60_000717</name>
</gene>
<organism evidence="2 3">
    <name type="scientific">Perkinsus olseni</name>
    <name type="common">Perkinsus atlanticus</name>
    <dbReference type="NCBI Taxonomy" id="32597"/>
    <lineage>
        <taxon>Eukaryota</taxon>
        <taxon>Sar</taxon>
        <taxon>Alveolata</taxon>
        <taxon>Perkinsozoa</taxon>
        <taxon>Perkinsea</taxon>
        <taxon>Perkinsida</taxon>
        <taxon>Perkinsidae</taxon>
        <taxon>Perkinsus</taxon>
    </lineage>
</organism>
<dbReference type="OrthoDB" id="10418264at2759"/>
<proteinExistence type="predicted"/>
<evidence type="ECO:0000313" key="2">
    <source>
        <dbReference type="EMBL" id="KAF4690052.1"/>
    </source>
</evidence>